<dbReference type="PANTHER" id="PTHR43162">
    <property type="match status" value="1"/>
</dbReference>
<feature type="domain" description="NmrA-like" evidence="1">
    <location>
        <begin position="6"/>
        <end position="237"/>
    </location>
</feature>
<sequence>MKQSPILIIGKNGKTGSRVNQRLQALGYATRPVSRSTQPAFDWNNPATWQSAIEGTQVAYVTYQPDLAVPGAASTIRAFVQIAAQAGVQHIVLLSGRGEQGAERAEAILKSSGLAWNIVRASWFSQNFSESFMLEGILAGELVLPAGDTVEPFIDADDIADVAVAALTEPGHRNRLFEVTGPRAMTFAQCVEEISGALGRPLKYTCVPIDAYMNALQEQGIPEDLQGLLHELFTVVFDGRNCHVMPGVEDVLGRPATDFKTYVQKTLQSGVWDAVIQREIVA</sequence>
<dbReference type="InterPro" id="IPR036291">
    <property type="entry name" value="NAD(P)-bd_dom_sf"/>
</dbReference>
<protein>
    <submittedName>
        <fullName evidence="2">Uncharacterized protein YbjT (DUF2867 family)</fullName>
    </submittedName>
</protein>
<dbReference type="RefSeq" id="WP_132972059.1">
    <property type="nucleotide sequence ID" value="NZ_SMFX01000001.1"/>
</dbReference>
<gene>
    <name evidence="2" type="ORF">DFR30_1513</name>
</gene>
<comment type="caution">
    <text evidence="2">The sequence shown here is derived from an EMBL/GenBank/DDBJ whole genome shotgun (WGS) entry which is preliminary data.</text>
</comment>
<dbReference type="InterPro" id="IPR008030">
    <property type="entry name" value="NmrA-like"/>
</dbReference>
<dbReference type="Proteomes" id="UP000295707">
    <property type="component" value="Unassembled WGS sequence"/>
</dbReference>
<proteinExistence type="predicted"/>
<dbReference type="InterPro" id="IPR051604">
    <property type="entry name" value="Ergot_Alk_Oxidoreductase"/>
</dbReference>
<evidence type="ECO:0000313" key="3">
    <source>
        <dbReference type="Proteomes" id="UP000295707"/>
    </source>
</evidence>
<dbReference type="SUPFAM" id="SSF51735">
    <property type="entry name" value="NAD(P)-binding Rossmann-fold domains"/>
    <property type="match status" value="1"/>
</dbReference>
<organism evidence="2 3">
    <name type="scientific">Thiogranum longum</name>
    <dbReference type="NCBI Taxonomy" id="1537524"/>
    <lineage>
        <taxon>Bacteria</taxon>
        <taxon>Pseudomonadati</taxon>
        <taxon>Pseudomonadota</taxon>
        <taxon>Gammaproteobacteria</taxon>
        <taxon>Chromatiales</taxon>
        <taxon>Ectothiorhodospiraceae</taxon>
        <taxon>Thiogranum</taxon>
    </lineage>
</organism>
<evidence type="ECO:0000313" key="2">
    <source>
        <dbReference type="EMBL" id="TCK18238.1"/>
    </source>
</evidence>
<dbReference type="Gene3D" id="3.40.50.720">
    <property type="entry name" value="NAD(P)-binding Rossmann-like Domain"/>
    <property type="match status" value="1"/>
</dbReference>
<evidence type="ECO:0000259" key="1">
    <source>
        <dbReference type="Pfam" id="PF05368"/>
    </source>
</evidence>
<dbReference type="OrthoDB" id="109735at2"/>
<accession>A0A4R1HA87</accession>
<reference evidence="2 3" key="1">
    <citation type="submission" date="2019-03" db="EMBL/GenBank/DDBJ databases">
        <title>Genomic Encyclopedia of Type Strains, Phase IV (KMG-IV): sequencing the most valuable type-strain genomes for metagenomic binning, comparative biology and taxonomic classification.</title>
        <authorList>
            <person name="Goeker M."/>
        </authorList>
    </citation>
    <scope>NUCLEOTIDE SEQUENCE [LARGE SCALE GENOMIC DNA]</scope>
    <source>
        <strain evidence="2 3">DSM 19610</strain>
    </source>
</reference>
<dbReference type="PANTHER" id="PTHR43162:SF1">
    <property type="entry name" value="PRESTALK A DIFFERENTIATION PROTEIN A"/>
    <property type="match status" value="1"/>
</dbReference>
<dbReference type="EMBL" id="SMFX01000001">
    <property type="protein sequence ID" value="TCK18238.1"/>
    <property type="molecule type" value="Genomic_DNA"/>
</dbReference>
<keyword evidence="3" id="KW-1185">Reference proteome</keyword>
<dbReference type="AlphaFoldDB" id="A0A4R1HA87"/>
<dbReference type="Gene3D" id="3.90.25.10">
    <property type="entry name" value="UDP-galactose 4-epimerase, domain 1"/>
    <property type="match status" value="1"/>
</dbReference>
<name>A0A4R1HA87_9GAMM</name>
<dbReference type="Pfam" id="PF05368">
    <property type="entry name" value="NmrA"/>
    <property type="match status" value="1"/>
</dbReference>